<reference evidence="1" key="1">
    <citation type="submission" date="2020-02" db="EMBL/GenBank/DDBJ databases">
        <authorList>
            <person name="Meier V. D."/>
        </authorList>
    </citation>
    <scope>NUCLEOTIDE SEQUENCE</scope>
    <source>
        <strain evidence="1">AVDCRST_MAG22</strain>
    </source>
</reference>
<name>A0A6J4PQT0_9ACTN</name>
<proteinExistence type="predicted"/>
<dbReference type="EMBL" id="CADCUV010000096">
    <property type="protein sequence ID" value="CAA9416844.1"/>
    <property type="molecule type" value="Genomic_DNA"/>
</dbReference>
<protein>
    <submittedName>
        <fullName evidence="1">Uncharacterized protein</fullName>
    </submittedName>
</protein>
<evidence type="ECO:0000313" key="1">
    <source>
        <dbReference type="EMBL" id="CAA9416844.1"/>
    </source>
</evidence>
<accession>A0A6J4PQT0</accession>
<sequence length="45" mass="4858">MTAEPPLFRPHTSPAVDAGHVTGAVVRVRPRARVTSLTRVPGRHC</sequence>
<gene>
    <name evidence="1" type="ORF">AVDCRST_MAG22-2269</name>
</gene>
<dbReference type="AlphaFoldDB" id="A0A6J4PQT0"/>
<organism evidence="1">
    <name type="scientific">uncultured Rubrobacteraceae bacterium</name>
    <dbReference type="NCBI Taxonomy" id="349277"/>
    <lineage>
        <taxon>Bacteria</taxon>
        <taxon>Bacillati</taxon>
        <taxon>Actinomycetota</taxon>
        <taxon>Rubrobacteria</taxon>
        <taxon>Rubrobacterales</taxon>
        <taxon>Rubrobacteraceae</taxon>
        <taxon>environmental samples</taxon>
    </lineage>
</organism>